<keyword evidence="4" id="KW-1185">Reference proteome</keyword>
<dbReference type="FunFam" id="3.10.120.10:FF:000003">
    <property type="entry name" value="membrane-associated progesterone receptor component 1"/>
    <property type="match status" value="1"/>
</dbReference>
<dbReference type="GO" id="GO:0005783">
    <property type="term" value="C:endoplasmic reticulum"/>
    <property type="evidence" value="ECO:0007669"/>
    <property type="project" value="TreeGrafter"/>
</dbReference>
<evidence type="ECO:0000313" key="4">
    <source>
        <dbReference type="Proteomes" id="UP001362899"/>
    </source>
</evidence>
<dbReference type="GO" id="GO:0020037">
    <property type="term" value="F:heme binding"/>
    <property type="evidence" value="ECO:0007669"/>
    <property type="project" value="UniProtKB-ARBA"/>
</dbReference>
<dbReference type="InterPro" id="IPR001199">
    <property type="entry name" value="Cyt_B5-like_heme/steroid-bd"/>
</dbReference>
<proteinExistence type="inferred from homology"/>
<dbReference type="AlphaFoldDB" id="A0AAV5RH64"/>
<gene>
    <name evidence="3" type="ORF">DASB73_016880</name>
</gene>
<organism evidence="3 4">
    <name type="scientific">Starmerella bacillaris</name>
    <name type="common">Yeast</name>
    <name type="synonym">Candida zemplinina</name>
    <dbReference type="NCBI Taxonomy" id="1247836"/>
    <lineage>
        <taxon>Eukaryota</taxon>
        <taxon>Fungi</taxon>
        <taxon>Dikarya</taxon>
        <taxon>Ascomycota</taxon>
        <taxon>Saccharomycotina</taxon>
        <taxon>Dipodascomycetes</taxon>
        <taxon>Dipodascales</taxon>
        <taxon>Trichomonascaceae</taxon>
        <taxon>Starmerella</taxon>
    </lineage>
</organism>
<name>A0AAV5RH64_STABA</name>
<accession>A0AAV5RH64</accession>
<dbReference type="EMBL" id="BTGC01000003">
    <property type="protein sequence ID" value="GMM50730.1"/>
    <property type="molecule type" value="Genomic_DNA"/>
</dbReference>
<evidence type="ECO:0000313" key="3">
    <source>
        <dbReference type="EMBL" id="GMM50730.1"/>
    </source>
</evidence>
<dbReference type="InterPro" id="IPR050577">
    <property type="entry name" value="MAPR/NEUFC/NENF-like"/>
</dbReference>
<dbReference type="Gene3D" id="3.10.120.10">
    <property type="entry name" value="Cytochrome b5-like heme/steroid binding domain"/>
    <property type="match status" value="1"/>
</dbReference>
<dbReference type="SUPFAM" id="SSF55856">
    <property type="entry name" value="Cytochrome b5-like heme/steroid binding domain"/>
    <property type="match status" value="1"/>
</dbReference>
<dbReference type="GO" id="GO:0016020">
    <property type="term" value="C:membrane"/>
    <property type="evidence" value="ECO:0007669"/>
    <property type="project" value="TreeGrafter"/>
</dbReference>
<sequence>MSESDRFAPKVPVELNPPKDDPITLEELAKADGEHSDKIYVAIKGTVFDVTRNAAAYGPGRDYHIFAGKDASRALAKSSLDPVNAVPEYEDLPEKQQKVLSDWFKFFTLRYNIIGKVVV</sequence>
<comment type="caution">
    <text evidence="3">The sequence shown here is derived from an EMBL/GenBank/DDBJ whole genome shotgun (WGS) entry which is preliminary data.</text>
</comment>
<evidence type="ECO:0000256" key="1">
    <source>
        <dbReference type="ARBA" id="ARBA00038357"/>
    </source>
</evidence>
<dbReference type="SMART" id="SM01117">
    <property type="entry name" value="Cyt-b5"/>
    <property type="match status" value="1"/>
</dbReference>
<protein>
    <recommendedName>
        <fullName evidence="2">Cytochrome b5 heme-binding domain-containing protein</fullName>
    </recommendedName>
</protein>
<reference evidence="3 4" key="1">
    <citation type="journal article" date="2023" name="Elife">
        <title>Identification of key yeast species and microbe-microbe interactions impacting larval growth of Drosophila in the wild.</title>
        <authorList>
            <person name="Mure A."/>
            <person name="Sugiura Y."/>
            <person name="Maeda R."/>
            <person name="Honda K."/>
            <person name="Sakurai N."/>
            <person name="Takahashi Y."/>
            <person name="Watada M."/>
            <person name="Katoh T."/>
            <person name="Gotoh A."/>
            <person name="Gotoh Y."/>
            <person name="Taniguchi I."/>
            <person name="Nakamura K."/>
            <person name="Hayashi T."/>
            <person name="Katayama T."/>
            <person name="Uemura T."/>
            <person name="Hattori Y."/>
        </authorList>
    </citation>
    <scope>NUCLEOTIDE SEQUENCE [LARGE SCALE GENOMIC DNA]</scope>
    <source>
        <strain evidence="3 4">SB-73</strain>
    </source>
</reference>
<dbReference type="Pfam" id="PF00173">
    <property type="entry name" value="Cyt-b5"/>
    <property type="match status" value="1"/>
</dbReference>
<dbReference type="PANTHER" id="PTHR10281:SF115">
    <property type="entry name" value="BINDING PROTEIN, PUTATIVE (AFU_ORTHOLOGUE AFUA_4G06240)-RELATED"/>
    <property type="match status" value="1"/>
</dbReference>
<dbReference type="InterPro" id="IPR036400">
    <property type="entry name" value="Cyt_B5-like_heme/steroid_sf"/>
</dbReference>
<feature type="domain" description="Cytochrome b5 heme-binding" evidence="2">
    <location>
        <begin position="23"/>
        <end position="118"/>
    </location>
</feature>
<comment type="similarity">
    <text evidence="1">Belongs to the cytochrome b5 family. MAPR subfamily.</text>
</comment>
<dbReference type="PANTHER" id="PTHR10281">
    <property type="entry name" value="MEMBRANE-ASSOCIATED PROGESTERONE RECEPTOR COMPONENT-RELATED"/>
    <property type="match status" value="1"/>
</dbReference>
<evidence type="ECO:0000259" key="2">
    <source>
        <dbReference type="SMART" id="SM01117"/>
    </source>
</evidence>
<dbReference type="Proteomes" id="UP001362899">
    <property type="component" value="Unassembled WGS sequence"/>
</dbReference>